<evidence type="ECO:0000313" key="1">
    <source>
        <dbReference type="EMBL" id="KAH3700001.1"/>
    </source>
</evidence>
<evidence type="ECO:0000313" key="2">
    <source>
        <dbReference type="Proteomes" id="UP000828390"/>
    </source>
</evidence>
<dbReference type="Proteomes" id="UP000828390">
    <property type="component" value="Unassembled WGS sequence"/>
</dbReference>
<name>A0A9D3YK80_DREPO</name>
<reference evidence="1" key="1">
    <citation type="journal article" date="2019" name="bioRxiv">
        <title>The Genome of the Zebra Mussel, Dreissena polymorpha: A Resource for Invasive Species Research.</title>
        <authorList>
            <person name="McCartney M.A."/>
            <person name="Auch B."/>
            <person name="Kono T."/>
            <person name="Mallez S."/>
            <person name="Zhang Y."/>
            <person name="Obille A."/>
            <person name="Becker A."/>
            <person name="Abrahante J.E."/>
            <person name="Garbe J."/>
            <person name="Badalamenti J.P."/>
            <person name="Herman A."/>
            <person name="Mangelson H."/>
            <person name="Liachko I."/>
            <person name="Sullivan S."/>
            <person name="Sone E.D."/>
            <person name="Koren S."/>
            <person name="Silverstein K.A.T."/>
            <person name="Beckman K.B."/>
            <person name="Gohl D.M."/>
        </authorList>
    </citation>
    <scope>NUCLEOTIDE SEQUENCE</scope>
    <source>
        <strain evidence="1">Duluth1</strain>
        <tissue evidence="1">Whole animal</tissue>
    </source>
</reference>
<dbReference type="AlphaFoldDB" id="A0A9D3YK80"/>
<keyword evidence="2" id="KW-1185">Reference proteome</keyword>
<proteinExistence type="predicted"/>
<dbReference type="EMBL" id="JAIWYP010000015">
    <property type="protein sequence ID" value="KAH3700001.1"/>
    <property type="molecule type" value="Genomic_DNA"/>
</dbReference>
<gene>
    <name evidence="1" type="ORF">DPMN_074964</name>
</gene>
<protein>
    <submittedName>
        <fullName evidence="1">Uncharacterized protein</fullName>
    </submittedName>
</protein>
<accession>A0A9D3YK80</accession>
<organism evidence="1 2">
    <name type="scientific">Dreissena polymorpha</name>
    <name type="common">Zebra mussel</name>
    <name type="synonym">Mytilus polymorpha</name>
    <dbReference type="NCBI Taxonomy" id="45954"/>
    <lineage>
        <taxon>Eukaryota</taxon>
        <taxon>Metazoa</taxon>
        <taxon>Spiralia</taxon>
        <taxon>Lophotrochozoa</taxon>
        <taxon>Mollusca</taxon>
        <taxon>Bivalvia</taxon>
        <taxon>Autobranchia</taxon>
        <taxon>Heteroconchia</taxon>
        <taxon>Euheterodonta</taxon>
        <taxon>Imparidentia</taxon>
        <taxon>Neoheterodontei</taxon>
        <taxon>Myida</taxon>
        <taxon>Dreissenoidea</taxon>
        <taxon>Dreissenidae</taxon>
        <taxon>Dreissena</taxon>
    </lineage>
</organism>
<reference evidence="1" key="2">
    <citation type="submission" date="2020-11" db="EMBL/GenBank/DDBJ databases">
        <authorList>
            <person name="McCartney M.A."/>
            <person name="Auch B."/>
            <person name="Kono T."/>
            <person name="Mallez S."/>
            <person name="Becker A."/>
            <person name="Gohl D.M."/>
            <person name="Silverstein K.A.T."/>
            <person name="Koren S."/>
            <person name="Bechman K.B."/>
            <person name="Herman A."/>
            <person name="Abrahante J.E."/>
            <person name="Garbe J."/>
        </authorList>
    </citation>
    <scope>NUCLEOTIDE SEQUENCE</scope>
    <source>
        <strain evidence="1">Duluth1</strain>
        <tissue evidence="1">Whole animal</tissue>
    </source>
</reference>
<comment type="caution">
    <text evidence="1">The sequence shown here is derived from an EMBL/GenBank/DDBJ whole genome shotgun (WGS) entry which is preliminary data.</text>
</comment>
<sequence length="131" mass="15173">MWALKPSTGIICCRVPSYRYRKYSVFRHLKFPTSPPRTWMNAQGRRVPTAISRKMKQIHDAPNGRKYHGAAANVRPVGRRGLHPGSINCDRCCYVFAIMIKYSDSINLTCVDLYWKDTQLLTFTIEYLNTN</sequence>